<dbReference type="EMBL" id="JAUHMF010000001">
    <property type="protein sequence ID" value="MDT8897830.1"/>
    <property type="molecule type" value="Genomic_DNA"/>
</dbReference>
<dbReference type="Proteomes" id="UP001254165">
    <property type="component" value="Unassembled WGS sequence"/>
</dbReference>
<keyword evidence="1" id="KW-0812">Transmembrane</keyword>
<organism evidence="2 3">
    <name type="scientific">Thermanaerothrix solaris</name>
    <dbReference type="NCBI Taxonomy" id="3058434"/>
    <lineage>
        <taxon>Bacteria</taxon>
        <taxon>Bacillati</taxon>
        <taxon>Chloroflexota</taxon>
        <taxon>Anaerolineae</taxon>
        <taxon>Anaerolineales</taxon>
        <taxon>Anaerolineaceae</taxon>
        <taxon>Thermanaerothrix</taxon>
    </lineage>
</organism>
<keyword evidence="1" id="KW-0472">Membrane</keyword>
<feature type="transmembrane region" description="Helical" evidence="1">
    <location>
        <begin position="26"/>
        <end position="47"/>
    </location>
</feature>
<evidence type="ECO:0000313" key="2">
    <source>
        <dbReference type="EMBL" id="MDT8897830.1"/>
    </source>
</evidence>
<evidence type="ECO:0000313" key="3">
    <source>
        <dbReference type="Proteomes" id="UP001254165"/>
    </source>
</evidence>
<sequence length="81" mass="8943">MYYVVVLLWAIACVACYGLRRLQRKALTISCIAVPLGGLVISLLLMAMDIRTTAYILLAITAYLFIILLSAVLTQRTHPST</sequence>
<accession>A0ABU3NLW0</accession>
<dbReference type="RefSeq" id="WP_315624484.1">
    <property type="nucleotide sequence ID" value="NZ_JAUHMF010000001.1"/>
</dbReference>
<proteinExistence type="predicted"/>
<name>A0ABU3NLW0_9CHLR</name>
<evidence type="ECO:0000256" key="1">
    <source>
        <dbReference type="SAM" id="Phobius"/>
    </source>
</evidence>
<reference evidence="2 3" key="1">
    <citation type="submission" date="2023-07" db="EMBL/GenBank/DDBJ databases">
        <title>Novel species of Thermanaerothrix with wide hydrolytic capabilities.</title>
        <authorList>
            <person name="Zayulina K.S."/>
            <person name="Podosokorskaya O.A."/>
            <person name="Elcheninov A.G."/>
        </authorList>
    </citation>
    <scope>NUCLEOTIDE SEQUENCE [LARGE SCALE GENOMIC DNA]</scope>
    <source>
        <strain evidence="2 3">4228-RoL</strain>
    </source>
</reference>
<protein>
    <submittedName>
        <fullName evidence="2">Uncharacterized protein</fullName>
    </submittedName>
</protein>
<feature type="transmembrane region" description="Helical" evidence="1">
    <location>
        <begin position="54"/>
        <end position="73"/>
    </location>
</feature>
<keyword evidence="1" id="KW-1133">Transmembrane helix</keyword>
<gene>
    <name evidence="2" type="ORF">QYE77_06080</name>
</gene>
<keyword evidence="3" id="KW-1185">Reference proteome</keyword>
<comment type="caution">
    <text evidence="2">The sequence shown here is derived from an EMBL/GenBank/DDBJ whole genome shotgun (WGS) entry which is preliminary data.</text>
</comment>